<dbReference type="EMBL" id="JAWQEG010004604">
    <property type="protein sequence ID" value="KAK3860909.1"/>
    <property type="molecule type" value="Genomic_DNA"/>
</dbReference>
<organism evidence="1 2">
    <name type="scientific">Petrolisthes cinctipes</name>
    <name type="common">Flat porcelain crab</name>
    <dbReference type="NCBI Taxonomy" id="88211"/>
    <lineage>
        <taxon>Eukaryota</taxon>
        <taxon>Metazoa</taxon>
        <taxon>Ecdysozoa</taxon>
        <taxon>Arthropoda</taxon>
        <taxon>Crustacea</taxon>
        <taxon>Multicrustacea</taxon>
        <taxon>Malacostraca</taxon>
        <taxon>Eumalacostraca</taxon>
        <taxon>Eucarida</taxon>
        <taxon>Decapoda</taxon>
        <taxon>Pleocyemata</taxon>
        <taxon>Anomura</taxon>
        <taxon>Galatheoidea</taxon>
        <taxon>Porcellanidae</taxon>
        <taxon>Petrolisthes</taxon>
    </lineage>
</organism>
<accession>A0AAE1ESV1</accession>
<proteinExistence type="predicted"/>
<reference evidence="1" key="1">
    <citation type="submission" date="2023-10" db="EMBL/GenBank/DDBJ databases">
        <title>Genome assemblies of two species of porcelain crab, Petrolisthes cinctipes and Petrolisthes manimaculis (Anomura: Porcellanidae).</title>
        <authorList>
            <person name="Angst P."/>
        </authorList>
    </citation>
    <scope>NUCLEOTIDE SEQUENCE</scope>
    <source>
        <strain evidence="1">PB745_01</strain>
        <tissue evidence="1">Gill</tissue>
    </source>
</reference>
<protein>
    <submittedName>
        <fullName evidence="1">Uncharacterized protein</fullName>
    </submittedName>
</protein>
<sequence length="90" mass="9850">MPFTPLGPSTILMSNHPHSWAQSPHLQTEVFHHHPEPSPTITVQEPTAMLMPTATTLGPITTPCFITTTPLDSITIHTCNTTSVHSHFTN</sequence>
<dbReference type="Proteomes" id="UP001286313">
    <property type="component" value="Unassembled WGS sequence"/>
</dbReference>
<keyword evidence="2" id="KW-1185">Reference proteome</keyword>
<name>A0AAE1ESV1_PETCI</name>
<gene>
    <name evidence="1" type="ORF">Pcinc_033068</name>
</gene>
<evidence type="ECO:0000313" key="2">
    <source>
        <dbReference type="Proteomes" id="UP001286313"/>
    </source>
</evidence>
<evidence type="ECO:0000313" key="1">
    <source>
        <dbReference type="EMBL" id="KAK3860909.1"/>
    </source>
</evidence>
<dbReference type="AlphaFoldDB" id="A0AAE1ESV1"/>
<comment type="caution">
    <text evidence="1">The sequence shown here is derived from an EMBL/GenBank/DDBJ whole genome shotgun (WGS) entry which is preliminary data.</text>
</comment>